<protein>
    <submittedName>
        <fullName evidence="2">Unnamed protein product</fullName>
    </submittedName>
</protein>
<comment type="caution">
    <text evidence="2">The sequence shown here is derived from an EMBL/GenBank/DDBJ whole genome shotgun (WGS) entry which is preliminary data.</text>
</comment>
<dbReference type="AlphaFoldDB" id="A0A9W6X9M8"/>
<feature type="region of interest" description="Disordered" evidence="1">
    <location>
        <begin position="85"/>
        <end position="126"/>
    </location>
</feature>
<gene>
    <name evidence="2" type="ORF">Pfra01_000874500</name>
</gene>
<organism evidence="2 3">
    <name type="scientific">Phytophthora fragariaefolia</name>
    <dbReference type="NCBI Taxonomy" id="1490495"/>
    <lineage>
        <taxon>Eukaryota</taxon>
        <taxon>Sar</taxon>
        <taxon>Stramenopiles</taxon>
        <taxon>Oomycota</taxon>
        <taxon>Peronosporomycetes</taxon>
        <taxon>Peronosporales</taxon>
        <taxon>Peronosporaceae</taxon>
        <taxon>Phytophthora</taxon>
    </lineage>
</organism>
<evidence type="ECO:0000256" key="1">
    <source>
        <dbReference type="SAM" id="MobiDB-lite"/>
    </source>
</evidence>
<proteinExistence type="predicted"/>
<evidence type="ECO:0000313" key="3">
    <source>
        <dbReference type="Proteomes" id="UP001165121"/>
    </source>
</evidence>
<feature type="region of interest" description="Disordered" evidence="1">
    <location>
        <begin position="14"/>
        <end position="36"/>
    </location>
</feature>
<accession>A0A9W6X9M8</accession>
<name>A0A9W6X9M8_9STRA</name>
<evidence type="ECO:0000313" key="2">
    <source>
        <dbReference type="EMBL" id="GMF34239.1"/>
    </source>
</evidence>
<dbReference type="Proteomes" id="UP001165121">
    <property type="component" value="Unassembled WGS sequence"/>
</dbReference>
<feature type="compositionally biased region" description="Acidic residues" evidence="1">
    <location>
        <begin position="18"/>
        <end position="30"/>
    </location>
</feature>
<dbReference type="EMBL" id="BSXT01000799">
    <property type="protein sequence ID" value="GMF34239.1"/>
    <property type="molecule type" value="Genomic_DNA"/>
</dbReference>
<reference evidence="2" key="1">
    <citation type="submission" date="2023-04" db="EMBL/GenBank/DDBJ databases">
        <title>Phytophthora fragariaefolia NBRC 109709.</title>
        <authorList>
            <person name="Ichikawa N."/>
            <person name="Sato H."/>
            <person name="Tonouchi N."/>
        </authorList>
    </citation>
    <scope>NUCLEOTIDE SEQUENCE</scope>
    <source>
        <strain evidence="2">NBRC 109709</strain>
    </source>
</reference>
<keyword evidence="3" id="KW-1185">Reference proteome</keyword>
<sequence>MFFLQGLGLRLKDSVADGSDEDIGSPDPGEEQVPIPAPTEEDIAEGEAFGRQLAERPVSMSLRTMLLQDSHQRLISHAARRVYHTNRRTVENTPTSQQPEIAAETTTPLAVQPGQLLGGPRDSGPP</sequence>
<feature type="compositionally biased region" description="Polar residues" evidence="1">
    <location>
        <begin position="91"/>
        <end position="109"/>
    </location>
</feature>